<reference evidence="1" key="1">
    <citation type="submission" date="2014-09" db="EMBL/GenBank/DDBJ databases">
        <authorList>
            <person name="Magalhaes I.L.F."/>
            <person name="Oliveira U."/>
            <person name="Santos F.R."/>
            <person name="Vidigal T.H.D.A."/>
            <person name="Brescovit A.D."/>
            <person name="Santos A.J."/>
        </authorList>
    </citation>
    <scope>NUCLEOTIDE SEQUENCE</scope>
    <source>
        <tissue evidence="1">Shoot tissue taken approximately 20 cm above the soil surface</tissue>
    </source>
</reference>
<protein>
    <submittedName>
        <fullName evidence="1">Uncharacterized protein</fullName>
    </submittedName>
</protein>
<dbReference type="AlphaFoldDB" id="A0A0A8Y0D8"/>
<accession>A0A0A8Y0D8</accession>
<sequence length="53" mass="5765">MVKVVVLSLLAVRSRAPSSSFFHGTLFISSHPLECMRCLFKLALVDSVGDIGE</sequence>
<organism evidence="1">
    <name type="scientific">Arundo donax</name>
    <name type="common">Giant reed</name>
    <name type="synonym">Donax arundinaceus</name>
    <dbReference type="NCBI Taxonomy" id="35708"/>
    <lineage>
        <taxon>Eukaryota</taxon>
        <taxon>Viridiplantae</taxon>
        <taxon>Streptophyta</taxon>
        <taxon>Embryophyta</taxon>
        <taxon>Tracheophyta</taxon>
        <taxon>Spermatophyta</taxon>
        <taxon>Magnoliopsida</taxon>
        <taxon>Liliopsida</taxon>
        <taxon>Poales</taxon>
        <taxon>Poaceae</taxon>
        <taxon>PACMAD clade</taxon>
        <taxon>Arundinoideae</taxon>
        <taxon>Arundineae</taxon>
        <taxon>Arundo</taxon>
    </lineage>
</organism>
<evidence type="ECO:0000313" key="1">
    <source>
        <dbReference type="EMBL" id="JAD18375.1"/>
    </source>
</evidence>
<name>A0A0A8Y0D8_ARUDO</name>
<dbReference type="EMBL" id="GBRH01279520">
    <property type="protein sequence ID" value="JAD18375.1"/>
    <property type="molecule type" value="Transcribed_RNA"/>
</dbReference>
<proteinExistence type="predicted"/>
<reference evidence="1" key="2">
    <citation type="journal article" date="2015" name="Data Brief">
        <title>Shoot transcriptome of the giant reed, Arundo donax.</title>
        <authorList>
            <person name="Barrero R.A."/>
            <person name="Guerrero F.D."/>
            <person name="Moolhuijzen P."/>
            <person name="Goolsby J.A."/>
            <person name="Tidwell J."/>
            <person name="Bellgard S.E."/>
            <person name="Bellgard M.I."/>
        </authorList>
    </citation>
    <scope>NUCLEOTIDE SEQUENCE</scope>
    <source>
        <tissue evidence="1">Shoot tissue taken approximately 20 cm above the soil surface</tissue>
    </source>
</reference>